<proteinExistence type="predicted"/>
<name>A0A382TJX0_9ZZZZ</name>
<evidence type="ECO:0000313" key="2">
    <source>
        <dbReference type="EMBL" id="SVD22062.1"/>
    </source>
</evidence>
<dbReference type="AlphaFoldDB" id="A0A382TJX0"/>
<organism evidence="2">
    <name type="scientific">marine metagenome</name>
    <dbReference type="NCBI Taxonomy" id="408172"/>
    <lineage>
        <taxon>unclassified sequences</taxon>
        <taxon>metagenomes</taxon>
        <taxon>ecological metagenomes</taxon>
    </lineage>
</organism>
<protein>
    <submittedName>
        <fullName evidence="2">Uncharacterized protein</fullName>
    </submittedName>
</protein>
<evidence type="ECO:0000256" key="1">
    <source>
        <dbReference type="SAM" id="MobiDB-lite"/>
    </source>
</evidence>
<feature type="region of interest" description="Disordered" evidence="1">
    <location>
        <begin position="126"/>
        <end position="145"/>
    </location>
</feature>
<feature type="non-terminal residue" evidence="2">
    <location>
        <position position="260"/>
    </location>
</feature>
<dbReference type="EMBL" id="UINC01136981">
    <property type="protein sequence ID" value="SVD22062.1"/>
    <property type="molecule type" value="Genomic_DNA"/>
</dbReference>
<accession>A0A382TJX0</accession>
<gene>
    <name evidence="2" type="ORF">METZ01_LOCUS374916</name>
</gene>
<reference evidence="2" key="1">
    <citation type="submission" date="2018-05" db="EMBL/GenBank/DDBJ databases">
        <authorList>
            <person name="Lanie J.A."/>
            <person name="Ng W.-L."/>
            <person name="Kazmierczak K.M."/>
            <person name="Andrzejewski T.M."/>
            <person name="Davidsen T.M."/>
            <person name="Wayne K.J."/>
            <person name="Tettelin H."/>
            <person name="Glass J.I."/>
            <person name="Rusch D."/>
            <person name="Podicherti R."/>
            <person name="Tsui H.-C.T."/>
            <person name="Winkler M.E."/>
        </authorList>
    </citation>
    <scope>NUCLEOTIDE SEQUENCE</scope>
</reference>
<sequence length="260" mass="29254">MVYGAGRLGSPPLTLPLPVQGCYTIYIACWHDIHMGGSRLRLRLSEDQHWRQLEPEVMSPKDGDFPGRAIAQGDITEVFWRVAELSSSALIIDRVRTWAEPSGRGDQAVDKGACLAWVRLEPASEQDRDRYQGRGRTQTPAPQFAQYDNGGWWQKGCQTVDDLHASLDWFAGTDQWRINWGCFSNEGACYPSEVAQQMGRDPEVTRCIDEFVRRGIDPLQVALEYADTKGLSLYPSYRIGGKRPAPTIATTNEMPFFDSH</sequence>